<dbReference type="SUPFAM" id="SSF51338">
    <property type="entry name" value="Composite domain of metallo-dependent hydrolases"/>
    <property type="match status" value="1"/>
</dbReference>
<dbReference type="Gene3D" id="2.30.40.10">
    <property type="entry name" value="Urease, subunit C, domain 1"/>
    <property type="match status" value="2"/>
</dbReference>
<dbReference type="Proteomes" id="UP000004705">
    <property type="component" value="Chromosome"/>
</dbReference>
<protein>
    <submittedName>
        <fullName evidence="3">Amidohydrolase, imidazolonepropionase</fullName>
    </submittedName>
</protein>
<dbReference type="PANTHER" id="PTHR43135:SF3">
    <property type="entry name" value="ALPHA-D-RIBOSE 1-METHYLPHOSPHONATE 5-TRIPHOSPHATE DIPHOSPHATASE"/>
    <property type="match status" value="1"/>
</dbReference>
<name>H8G5Z1_9PSEU</name>
<dbReference type="PANTHER" id="PTHR43135">
    <property type="entry name" value="ALPHA-D-RIBOSE 1-METHYLPHOSPHONATE 5-TRIPHOSPHATE DIPHOSPHATASE"/>
    <property type="match status" value="1"/>
</dbReference>
<dbReference type="HOGENOM" id="CLU_023620_4_2_11"/>
<dbReference type="InterPro" id="IPR032466">
    <property type="entry name" value="Metal_Hydrolase"/>
</dbReference>
<dbReference type="Gene3D" id="3.20.20.140">
    <property type="entry name" value="Metal-dependent hydrolases"/>
    <property type="match status" value="2"/>
</dbReference>
<keyword evidence="1" id="KW-0732">Signal</keyword>
<feature type="chain" id="PRO_5039096303" evidence="1">
    <location>
        <begin position="21"/>
        <end position="516"/>
    </location>
</feature>
<keyword evidence="4" id="KW-1185">Reference proteome</keyword>
<dbReference type="InterPro" id="IPR006311">
    <property type="entry name" value="TAT_signal"/>
</dbReference>
<dbReference type="InterPro" id="IPR006680">
    <property type="entry name" value="Amidohydro-rel"/>
</dbReference>
<evidence type="ECO:0000313" key="3">
    <source>
        <dbReference type="EMBL" id="EHY91268.1"/>
    </source>
</evidence>
<dbReference type="InterPro" id="IPR051781">
    <property type="entry name" value="Metallo-dep_Hydrolase"/>
</dbReference>
<gene>
    <name evidence="3" type="ORF">SacazDRAFT_04428</name>
</gene>
<dbReference type="AlphaFoldDB" id="H8G5Z1"/>
<dbReference type="RefSeq" id="WP_005445180.1">
    <property type="nucleotide sequence ID" value="NZ_CM001466.1"/>
</dbReference>
<accession>H8G5Z1</accession>
<reference evidence="3 4" key="1">
    <citation type="journal article" date="2012" name="Stand. Genomic Sci.">
        <title>Genome sequence of the soil bacterium Saccharomonospora azurea type strain (NA-128(T)).</title>
        <authorList>
            <person name="Klenk H.P."/>
            <person name="Held B."/>
            <person name="Lucas S."/>
            <person name="Lapidus A."/>
            <person name="Copeland A."/>
            <person name="Hammon N."/>
            <person name="Pitluck S."/>
            <person name="Goodwin L.A."/>
            <person name="Han C."/>
            <person name="Tapia R."/>
            <person name="Brambilla E.M."/>
            <person name="Potter G."/>
            <person name="Land M."/>
            <person name="Ivanova N."/>
            <person name="Rohde M."/>
            <person name="Goker M."/>
            <person name="Detter J.C."/>
            <person name="Kyrpides N.C."/>
            <person name="Woyke T."/>
        </authorList>
    </citation>
    <scope>NUCLEOTIDE SEQUENCE [LARGE SCALE GENOMIC DNA]</scope>
    <source>
        <strain evidence="3 4">NA-128</strain>
    </source>
</reference>
<dbReference type="InterPro" id="IPR011059">
    <property type="entry name" value="Metal-dep_hydrolase_composite"/>
</dbReference>
<dbReference type="PROSITE" id="PS51318">
    <property type="entry name" value="TAT"/>
    <property type="match status" value="1"/>
</dbReference>
<dbReference type="Pfam" id="PF01979">
    <property type="entry name" value="Amidohydro_1"/>
    <property type="match status" value="1"/>
</dbReference>
<feature type="domain" description="Amidohydrolase-related" evidence="2">
    <location>
        <begin position="100"/>
        <end position="476"/>
    </location>
</feature>
<evidence type="ECO:0000256" key="1">
    <source>
        <dbReference type="SAM" id="SignalP"/>
    </source>
</evidence>
<proteinExistence type="predicted"/>
<dbReference type="EMBL" id="CM001466">
    <property type="protein sequence ID" value="EHY91268.1"/>
    <property type="molecule type" value="Genomic_DNA"/>
</dbReference>
<dbReference type="GO" id="GO:0016810">
    <property type="term" value="F:hydrolase activity, acting on carbon-nitrogen (but not peptide) bonds"/>
    <property type="evidence" value="ECO:0007669"/>
    <property type="project" value="InterPro"/>
</dbReference>
<feature type="signal peptide" evidence="1">
    <location>
        <begin position="1"/>
        <end position="20"/>
    </location>
</feature>
<dbReference type="SUPFAM" id="SSF51556">
    <property type="entry name" value="Metallo-dependent hydrolases"/>
    <property type="match status" value="1"/>
</dbReference>
<evidence type="ECO:0000313" key="4">
    <source>
        <dbReference type="Proteomes" id="UP000004705"/>
    </source>
</evidence>
<evidence type="ECO:0000259" key="2">
    <source>
        <dbReference type="Pfam" id="PF01979"/>
    </source>
</evidence>
<sequence>MNGFDRRSFLAWLSSGVVAAATLGRGGSVAVAATENAGPDNAGALLLRDATVFDGTGAPARPGTSIVISGDRVVAIGRWNRGESLPDIPGLRVVDCSGRYVIPGLWDLHTHSSDVTPTVPALQLVHGVTGVREMRGSEATHAVRRRIERGELAGPRMVVASNTLDGPDSPVPGATLIDTDDDARDAADRASGEGADLLKVYSFLHSDEHAAIATHAARVGLPFAGHSPSLLPVQEVVRRGQRSVEHNYGMHLSTSRRAEEHFEHLAALPDDPADPQWWGRRAALLEREVFQTYDRGRAADLAGLFVEHGAWHVPTFAVESAYARHPSRFLDDEETQELAARWLPATIRQEWEAMARAWPEWTPERAELELAYLDARLELVGDLAADGAPLGTGTDSGAAYVFPGLATHDELELLVRAGLSPARALLAATRDAARCAGLTDAGTLTAGAKADLLVLDADPLADITHTRRIHAVVARGRHHGPAERQRLFDDIERAAQEDVPLGSTRSTLRCCTPMTG</sequence>
<dbReference type="OrthoDB" id="3189065at2"/>
<organism evidence="3 4">
    <name type="scientific">Saccharomonospora azurea NA-128</name>
    <dbReference type="NCBI Taxonomy" id="882081"/>
    <lineage>
        <taxon>Bacteria</taxon>
        <taxon>Bacillati</taxon>
        <taxon>Actinomycetota</taxon>
        <taxon>Actinomycetes</taxon>
        <taxon>Pseudonocardiales</taxon>
        <taxon>Pseudonocardiaceae</taxon>
        <taxon>Saccharomonospora</taxon>
    </lineage>
</organism>